<evidence type="ECO:0000256" key="4">
    <source>
        <dbReference type="SAM" id="Coils"/>
    </source>
</evidence>
<evidence type="ECO:0000313" key="6">
    <source>
        <dbReference type="EMBL" id="VED64336.1"/>
    </source>
</evidence>
<organism evidence="6 7">
    <name type="scientific">Streptococcus agalactiae</name>
    <dbReference type="NCBI Taxonomy" id="1311"/>
    <lineage>
        <taxon>Bacteria</taxon>
        <taxon>Bacillati</taxon>
        <taxon>Bacillota</taxon>
        <taxon>Bacilli</taxon>
        <taxon>Lactobacillales</taxon>
        <taxon>Streptococcaceae</taxon>
        <taxon>Streptococcus</taxon>
    </lineage>
</organism>
<protein>
    <submittedName>
        <fullName evidence="6">Type I restriction-modification system specificity subunit</fullName>
    </submittedName>
</protein>
<feature type="coiled-coil region" evidence="4">
    <location>
        <begin position="351"/>
        <end position="378"/>
    </location>
</feature>
<dbReference type="AlphaFoldDB" id="A0AB38VIA8"/>
<comment type="similarity">
    <text evidence="1">Belongs to the type-I restriction system S methylase family.</text>
</comment>
<evidence type="ECO:0000256" key="2">
    <source>
        <dbReference type="ARBA" id="ARBA00022747"/>
    </source>
</evidence>
<dbReference type="CDD" id="cd17266">
    <property type="entry name" value="RMtype1_S_Sau1132ORF3780P-TRD2-CR2_like"/>
    <property type="match status" value="1"/>
</dbReference>
<gene>
    <name evidence="6" type="primary">hsdS</name>
    <name evidence="6" type="ORF">NCTC8184_00305</name>
</gene>
<dbReference type="Pfam" id="PF01420">
    <property type="entry name" value="Methylase_S"/>
    <property type="match status" value="2"/>
</dbReference>
<proteinExistence type="inferred from homology"/>
<keyword evidence="2" id="KW-0680">Restriction system</keyword>
<dbReference type="PANTHER" id="PTHR30408:SF12">
    <property type="entry name" value="TYPE I RESTRICTION ENZYME MJAVIII SPECIFICITY SUBUNIT"/>
    <property type="match status" value="1"/>
</dbReference>
<feature type="domain" description="Type I restriction modification DNA specificity" evidence="5">
    <location>
        <begin position="213"/>
        <end position="365"/>
    </location>
</feature>
<evidence type="ECO:0000256" key="3">
    <source>
        <dbReference type="ARBA" id="ARBA00023125"/>
    </source>
</evidence>
<dbReference type="Gene3D" id="3.90.220.20">
    <property type="entry name" value="DNA methylase specificity domains"/>
    <property type="match status" value="2"/>
</dbReference>
<dbReference type="RefSeq" id="WP_115356605.1">
    <property type="nucleotide sequence ID" value="NZ_LR134265.1"/>
</dbReference>
<accession>A0AB38VIA8</accession>
<dbReference type="Gene3D" id="1.10.287.1120">
    <property type="entry name" value="Bipartite methylase S protein"/>
    <property type="match status" value="1"/>
</dbReference>
<evidence type="ECO:0000313" key="7">
    <source>
        <dbReference type="Proteomes" id="UP000268870"/>
    </source>
</evidence>
<dbReference type="REBASE" id="288495">
    <property type="entry name" value="S.Sag8184ORF306P"/>
</dbReference>
<dbReference type="InterPro" id="IPR052021">
    <property type="entry name" value="Type-I_RS_S_subunit"/>
</dbReference>
<evidence type="ECO:0000259" key="5">
    <source>
        <dbReference type="Pfam" id="PF01420"/>
    </source>
</evidence>
<dbReference type="Proteomes" id="UP000268870">
    <property type="component" value="Chromosome"/>
</dbReference>
<evidence type="ECO:0000256" key="1">
    <source>
        <dbReference type="ARBA" id="ARBA00010923"/>
    </source>
</evidence>
<dbReference type="CDD" id="cd17254">
    <property type="entry name" value="RMtype1_S_FclI-TRD1-CR1_like"/>
    <property type="match status" value="1"/>
</dbReference>
<dbReference type="InterPro" id="IPR044946">
    <property type="entry name" value="Restrct_endonuc_typeI_TRD_sf"/>
</dbReference>
<dbReference type="SUPFAM" id="SSF116734">
    <property type="entry name" value="DNA methylase specificity domain"/>
    <property type="match status" value="2"/>
</dbReference>
<sequence>MTKQKQTQYRFDGFDGEWEEKKLGEAVTFLNGRAYKQNELLKSGKYKVVRVGNFNTNETWYYSNLELDQDKYANNGDLLYLWATDFGPKFWYGEKIIYHYHIWKLNIKNNKSLDKNFLFTWLYFDKEKIKQNTNGTTMVHVTKSMIEERLFLSPSLPEQEAIGELFQTVDQLIQLQDQKLATLKEQKQTFLRKMFPAQGQKVPEIRLQGFDGEWEEKKLGEIANLYQPQTITSSKLTKSGIPVFGANGYIGFYSISNHETSQVTISARGERTGTANFVKAPVWITGNSMVVNIDDYLKLASKYFLYCYFCLINFKPFITGGAQPQLTREVLEKIKISLPSLPEQEAIGDFFQTLDQQMSQTEEKLTEFKALKQTLLNRLFV</sequence>
<feature type="domain" description="Type I restriction modification DNA specificity" evidence="5">
    <location>
        <begin position="17"/>
        <end position="184"/>
    </location>
</feature>
<dbReference type="PANTHER" id="PTHR30408">
    <property type="entry name" value="TYPE-1 RESTRICTION ENZYME ECOKI SPECIFICITY PROTEIN"/>
    <property type="match status" value="1"/>
</dbReference>
<reference evidence="6 7" key="1">
    <citation type="submission" date="2018-12" db="EMBL/GenBank/DDBJ databases">
        <authorList>
            <consortium name="Pathogen Informatics"/>
        </authorList>
    </citation>
    <scope>NUCLEOTIDE SEQUENCE [LARGE SCALE GENOMIC DNA]</scope>
    <source>
        <strain evidence="6 7">NCTC8184</strain>
    </source>
</reference>
<keyword evidence="3" id="KW-0238">DNA-binding</keyword>
<dbReference type="GO" id="GO:0009307">
    <property type="term" value="P:DNA restriction-modification system"/>
    <property type="evidence" value="ECO:0007669"/>
    <property type="project" value="UniProtKB-KW"/>
</dbReference>
<keyword evidence="4" id="KW-0175">Coiled coil</keyword>
<dbReference type="GO" id="GO:0003677">
    <property type="term" value="F:DNA binding"/>
    <property type="evidence" value="ECO:0007669"/>
    <property type="project" value="UniProtKB-KW"/>
</dbReference>
<dbReference type="EMBL" id="LR134265">
    <property type="protein sequence ID" value="VED64336.1"/>
    <property type="molecule type" value="Genomic_DNA"/>
</dbReference>
<name>A0AB38VIA8_STRAG</name>
<dbReference type="InterPro" id="IPR000055">
    <property type="entry name" value="Restrct_endonuc_typeI_TRD"/>
</dbReference>